<organism evidence="2 3">
    <name type="scientific">Letharia columbiana</name>
    <dbReference type="NCBI Taxonomy" id="112416"/>
    <lineage>
        <taxon>Eukaryota</taxon>
        <taxon>Fungi</taxon>
        <taxon>Dikarya</taxon>
        <taxon>Ascomycota</taxon>
        <taxon>Pezizomycotina</taxon>
        <taxon>Lecanoromycetes</taxon>
        <taxon>OSLEUM clade</taxon>
        <taxon>Lecanoromycetidae</taxon>
        <taxon>Lecanorales</taxon>
        <taxon>Lecanorineae</taxon>
        <taxon>Parmeliaceae</taxon>
        <taxon>Letharia</taxon>
    </lineage>
</organism>
<feature type="compositionally biased region" description="Basic and acidic residues" evidence="1">
    <location>
        <begin position="297"/>
        <end position="307"/>
    </location>
</feature>
<reference evidence="2 3" key="1">
    <citation type="journal article" date="2020" name="Genomics">
        <title>Complete, high-quality genomes from long-read metagenomic sequencing of two wolf lichen thalli reveals enigmatic genome architecture.</title>
        <authorList>
            <person name="McKenzie S.K."/>
            <person name="Walston R.F."/>
            <person name="Allen J.L."/>
        </authorList>
    </citation>
    <scope>NUCLEOTIDE SEQUENCE [LARGE SCALE GENOMIC DNA]</scope>
    <source>
        <strain evidence="2">WasteWater2</strain>
    </source>
</reference>
<dbReference type="RefSeq" id="XP_037163249.1">
    <property type="nucleotide sequence ID" value="XM_037309952.1"/>
</dbReference>
<proteinExistence type="predicted"/>
<gene>
    <name evidence="2" type="ORF">HO173_008052</name>
</gene>
<comment type="caution">
    <text evidence="2">The sequence shown here is derived from an EMBL/GenBank/DDBJ whole genome shotgun (WGS) entry which is preliminary data.</text>
</comment>
<accession>A0A8H6FSF8</accession>
<dbReference type="AlphaFoldDB" id="A0A8H6FSF8"/>
<dbReference type="EMBL" id="JACCJC010000034">
    <property type="protein sequence ID" value="KAF6233840.1"/>
    <property type="molecule type" value="Genomic_DNA"/>
</dbReference>
<dbReference type="OrthoDB" id="5380412at2759"/>
<protein>
    <submittedName>
        <fullName evidence="2">Uncharacterized protein</fullName>
    </submittedName>
</protein>
<feature type="region of interest" description="Disordered" evidence="1">
    <location>
        <begin position="291"/>
        <end position="397"/>
    </location>
</feature>
<feature type="compositionally biased region" description="Polar residues" evidence="1">
    <location>
        <begin position="328"/>
        <end position="360"/>
    </location>
</feature>
<evidence type="ECO:0000313" key="3">
    <source>
        <dbReference type="Proteomes" id="UP000578531"/>
    </source>
</evidence>
<dbReference type="Proteomes" id="UP000578531">
    <property type="component" value="Unassembled WGS sequence"/>
</dbReference>
<dbReference type="GeneID" id="59289708"/>
<feature type="region of interest" description="Disordered" evidence="1">
    <location>
        <begin position="410"/>
        <end position="433"/>
    </location>
</feature>
<evidence type="ECO:0000313" key="2">
    <source>
        <dbReference type="EMBL" id="KAF6233840.1"/>
    </source>
</evidence>
<name>A0A8H6FSF8_9LECA</name>
<feature type="compositionally biased region" description="Basic and acidic residues" evidence="1">
    <location>
        <begin position="366"/>
        <end position="381"/>
    </location>
</feature>
<keyword evidence="3" id="KW-1185">Reference proteome</keyword>
<sequence>MVLLQQDEARCRGCLREESVEENSASSSPLPFQLLRDITDTKSCDSLPTQVNCASRLYSIAVIMSDVPMYDTAGYQSFVHQLDPRIRPLRCTKEHLEGRKHTIIRFTTQFYKNNEQLGQSITRSVVEFFWIDEIWRLYPTDHPEKRRLIGQAHSPKYEVYWQKRLDAEAFKAKRARQSSAEFWSFPRQLSNEEQKDKGVVLLGNHDWEYILPEVQLMPLYHVFFLELAKKVKAANPRKSLTIELMRRLWRLLIREVYDFVNEAEITAKMEEAKAVTDDEFEKAMRVVPETLSKKRRISPESDTKADPSESQSQQSKKKRTVRLAETDGSGSQTGANKSEPESSTGPKSSAVTNGHQTTDLATAERQVAEHSRAKESADRRWSSQHGQLQAAERDARELRKARPDLAYHMKARKDAEQKLKSQHSELKKARDKVADLEHELRTEKGRAARLGASLAKAGVGSGGEKITEAGGMAFYV</sequence>
<evidence type="ECO:0000256" key="1">
    <source>
        <dbReference type="SAM" id="MobiDB-lite"/>
    </source>
</evidence>